<comment type="subcellular location">
    <subcellularLocation>
        <location evidence="1">Membrane</location>
    </subcellularLocation>
</comment>
<dbReference type="PROSITE" id="PS50262">
    <property type="entry name" value="G_PROTEIN_RECEP_F1_2"/>
    <property type="match status" value="1"/>
</dbReference>
<feature type="domain" description="G-protein coupled receptors family 1 profile" evidence="6">
    <location>
        <begin position="1"/>
        <end position="58"/>
    </location>
</feature>
<dbReference type="Proteomes" id="UP000663866">
    <property type="component" value="Unassembled WGS sequence"/>
</dbReference>
<keyword evidence="4 5" id="KW-0472">Membrane</keyword>
<keyword evidence="3 5" id="KW-1133">Transmembrane helix</keyword>
<sequence>MLVTIIIVFVLCQLPLLVLNVWYAIDPHGSYESLKFHTLNSIGILLTVFNTSTNFLLYCFFGQKFRLTLLQFILNIFTKNPKDYNLQRQSLVDNKVQLKLLQRRISANQYSITTNDSKTLN</sequence>
<dbReference type="InterPro" id="IPR052954">
    <property type="entry name" value="GPCR-Ligand_Int"/>
</dbReference>
<dbReference type="SUPFAM" id="SSF81321">
    <property type="entry name" value="Family A G protein-coupled receptor-like"/>
    <property type="match status" value="1"/>
</dbReference>
<evidence type="ECO:0000256" key="3">
    <source>
        <dbReference type="ARBA" id="ARBA00022989"/>
    </source>
</evidence>
<proteinExistence type="predicted"/>
<comment type="caution">
    <text evidence="7">The sequence shown here is derived from an EMBL/GenBank/DDBJ whole genome shotgun (WGS) entry which is preliminary data.</text>
</comment>
<dbReference type="PANTHER" id="PTHR46641:SF2">
    <property type="entry name" value="FMRFAMIDE RECEPTOR"/>
    <property type="match status" value="1"/>
</dbReference>
<name>A0A820UH33_9BILA</name>
<protein>
    <recommendedName>
        <fullName evidence="6">G-protein coupled receptors family 1 profile domain-containing protein</fullName>
    </recommendedName>
</protein>
<organism evidence="7 8">
    <name type="scientific">Rotaria magnacalcarata</name>
    <dbReference type="NCBI Taxonomy" id="392030"/>
    <lineage>
        <taxon>Eukaryota</taxon>
        <taxon>Metazoa</taxon>
        <taxon>Spiralia</taxon>
        <taxon>Gnathifera</taxon>
        <taxon>Rotifera</taxon>
        <taxon>Eurotatoria</taxon>
        <taxon>Bdelloidea</taxon>
        <taxon>Philodinida</taxon>
        <taxon>Philodinidae</taxon>
        <taxon>Rotaria</taxon>
    </lineage>
</organism>
<feature type="transmembrane region" description="Helical" evidence="5">
    <location>
        <begin position="37"/>
        <end position="61"/>
    </location>
</feature>
<dbReference type="Gene3D" id="1.20.1070.10">
    <property type="entry name" value="Rhodopsin 7-helix transmembrane proteins"/>
    <property type="match status" value="1"/>
</dbReference>
<feature type="transmembrane region" description="Helical" evidence="5">
    <location>
        <begin position="5"/>
        <end position="25"/>
    </location>
</feature>
<evidence type="ECO:0000256" key="1">
    <source>
        <dbReference type="ARBA" id="ARBA00004370"/>
    </source>
</evidence>
<feature type="non-terminal residue" evidence="7">
    <location>
        <position position="121"/>
    </location>
</feature>
<evidence type="ECO:0000313" key="7">
    <source>
        <dbReference type="EMBL" id="CAF4484363.1"/>
    </source>
</evidence>
<evidence type="ECO:0000259" key="6">
    <source>
        <dbReference type="PROSITE" id="PS50262"/>
    </source>
</evidence>
<dbReference type="InterPro" id="IPR017452">
    <property type="entry name" value="GPCR_Rhodpsn_7TM"/>
</dbReference>
<gene>
    <name evidence="7" type="ORF">OVN521_LOCUS39827</name>
</gene>
<dbReference type="AlphaFoldDB" id="A0A820UH33"/>
<keyword evidence="2 5" id="KW-0812">Transmembrane</keyword>
<keyword evidence="8" id="KW-1185">Reference proteome</keyword>
<dbReference type="EMBL" id="CAJOBG010051018">
    <property type="protein sequence ID" value="CAF4484363.1"/>
    <property type="molecule type" value="Genomic_DNA"/>
</dbReference>
<evidence type="ECO:0000256" key="4">
    <source>
        <dbReference type="ARBA" id="ARBA00023136"/>
    </source>
</evidence>
<accession>A0A820UH33</accession>
<dbReference type="PANTHER" id="PTHR46641">
    <property type="entry name" value="FMRFAMIDE RECEPTOR-RELATED"/>
    <property type="match status" value="1"/>
</dbReference>
<dbReference type="GO" id="GO:0016020">
    <property type="term" value="C:membrane"/>
    <property type="evidence" value="ECO:0007669"/>
    <property type="project" value="UniProtKB-SubCell"/>
</dbReference>
<evidence type="ECO:0000256" key="2">
    <source>
        <dbReference type="ARBA" id="ARBA00022692"/>
    </source>
</evidence>
<evidence type="ECO:0000256" key="5">
    <source>
        <dbReference type="SAM" id="Phobius"/>
    </source>
</evidence>
<reference evidence="7" key="1">
    <citation type="submission" date="2021-02" db="EMBL/GenBank/DDBJ databases">
        <authorList>
            <person name="Nowell W R."/>
        </authorList>
    </citation>
    <scope>NUCLEOTIDE SEQUENCE</scope>
</reference>
<evidence type="ECO:0000313" key="8">
    <source>
        <dbReference type="Proteomes" id="UP000663866"/>
    </source>
</evidence>